<feature type="domain" description="Histidine kinase" evidence="9">
    <location>
        <begin position="428"/>
        <end position="600"/>
    </location>
</feature>
<feature type="domain" description="HAMP" evidence="10">
    <location>
        <begin position="334"/>
        <end position="386"/>
    </location>
</feature>
<dbReference type="PANTHER" id="PTHR34220:SF7">
    <property type="entry name" value="SENSOR HISTIDINE KINASE YPDA"/>
    <property type="match status" value="1"/>
</dbReference>
<name>A0A9D2L298_9FIRM</name>
<dbReference type="InterPro" id="IPR005467">
    <property type="entry name" value="His_kinase_dom"/>
</dbReference>
<dbReference type="InterPro" id="IPR003660">
    <property type="entry name" value="HAMP_dom"/>
</dbReference>
<dbReference type="Pfam" id="PF02518">
    <property type="entry name" value="HATPase_c"/>
    <property type="match status" value="1"/>
</dbReference>
<dbReference type="AlphaFoldDB" id="A0A9D2L298"/>
<evidence type="ECO:0000313" key="12">
    <source>
        <dbReference type="Proteomes" id="UP000886858"/>
    </source>
</evidence>
<dbReference type="EMBL" id="DWYY01000163">
    <property type="protein sequence ID" value="HJA94245.1"/>
    <property type="molecule type" value="Genomic_DNA"/>
</dbReference>
<evidence type="ECO:0000259" key="10">
    <source>
        <dbReference type="PROSITE" id="PS50885"/>
    </source>
</evidence>
<evidence type="ECO:0000259" key="9">
    <source>
        <dbReference type="PROSITE" id="PS50109"/>
    </source>
</evidence>
<dbReference type="EC" id="2.7.13.3" evidence="3"/>
<keyword evidence="4" id="KW-0597">Phosphoprotein</keyword>
<keyword evidence="8" id="KW-0812">Transmembrane</keyword>
<sequence>MIRIIRKIARTFFYQMNLMQKLLISYFLLILVPMLLLTFLTYAHVSKTLIRQFQYSSDQALQQTSIYLDKVMEEIESATDQIAFNRVLSDIFQTDTSDDSVVEIYENYLTASSLLQNVFTSDALYSVEIYIEGDSLYVSEESRGEQGVSFISPDCSYARELDEKLSGHSGKILYLAPRILQTGISADGIPVITGARYIKASPNYSNLGILTVNIRQETLNSIIGRACVLPNSISLLLDQNGTVMAVSDEAMLETYPDLREIIQDRLSGDSNSFTAEKETILINATTLDSSQWALISVIPYEEMLKTSLATRNRMLLIFFVISSLFYIVAYLISRSITARIRFLAKRMKEIQFDNYAPISNIVGNDEISDLTNSYNYMLNKINAYADSQYHLGITLKNSELKALQAQINPHFLYNTLDLLHWLAEDYGADEISEIVSLLSRFYKLSLSRGVDVVSLKDAIQHIEIYVKLQNFRFGDSIHLEVELSPDICGLSILKLLLQPIVENSILHGILEKEQQTGTISIKGYVAEGDLKIQISDDGVGMTSEQIHNIMDVSPSNPAGGYGIKNIIERIRLYYGSRYGLSYESQPGQGTSVTVTIPCIKHTDQQAIISQDDAV</sequence>
<evidence type="ECO:0000256" key="3">
    <source>
        <dbReference type="ARBA" id="ARBA00012438"/>
    </source>
</evidence>
<dbReference type="Proteomes" id="UP000886858">
    <property type="component" value="Unassembled WGS sequence"/>
</dbReference>
<proteinExistence type="predicted"/>
<comment type="subcellular location">
    <subcellularLocation>
        <location evidence="2">Membrane</location>
    </subcellularLocation>
</comment>
<dbReference type="Gene3D" id="3.30.565.10">
    <property type="entry name" value="Histidine kinase-like ATPase, C-terminal domain"/>
    <property type="match status" value="1"/>
</dbReference>
<dbReference type="PROSITE" id="PS50109">
    <property type="entry name" value="HIS_KIN"/>
    <property type="match status" value="1"/>
</dbReference>
<evidence type="ECO:0000313" key="11">
    <source>
        <dbReference type="EMBL" id="HJA94245.1"/>
    </source>
</evidence>
<protein>
    <recommendedName>
        <fullName evidence="3">histidine kinase</fullName>
        <ecNumber evidence="3">2.7.13.3</ecNumber>
    </recommendedName>
</protein>
<dbReference type="Gene3D" id="3.30.450.20">
    <property type="entry name" value="PAS domain"/>
    <property type="match status" value="2"/>
</dbReference>
<dbReference type="GO" id="GO:0000155">
    <property type="term" value="F:phosphorelay sensor kinase activity"/>
    <property type="evidence" value="ECO:0007669"/>
    <property type="project" value="InterPro"/>
</dbReference>
<comment type="caution">
    <text evidence="11">The sequence shown here is derived from an EMBL/GenBank/DDBJ whole genome shotgun (WGS) entry which is preliminary data.</text>
</comment>
<dbReference type="SMART" id="SM00387">
    <property type="entry name" value="HATPase_c"/>
    <property type="match status" value="1"/>
</dbReference>
<evidence type="ECO:0000256" key="2">
    <source>
        <dbReference type="ARBA" id="ARBA00004370"/>
    </source>
</evidence>
<dbReference type="GO" id="GO:0016020">
    <property type="term" value="C:membrane"/>
    <property type="evidence" value="ECO:0007669"/>
    <property type="project" value="UniProtKB-SubCell"/>
</dbReference>
<feature type="transmembrane region" description="Helical" evidence="8">
    <location>
        <begin position="314"/>
        <end position="332"/>
    </location>
</feature>
<organism evidence="11 12">
    <name type="scientific">Candidatus Eisenbergiella merdipullorum</name>
    <dbReference type="NCBI Taxonomy" id="2838553"/>
    <lineage>
        <taxon>Bacteria</taxon>
        <taxon>Bacillati</taxon>
        <taxon>Bacillota</taxon>
        <taxon>Clostridia</taxon>
        <taxon>Lachnospirales</taxon>
        <taxon>Lachnospiraceae</taxon>
        <taxon>Eisenbergiella</taxon>
    </lineage>
</organism>
<dbReference type="Gene3D" id="6.10.340.10">
    <property type="match status" value="1"/>
</dbReference>
<dbReference type="InterPro" id="IPR036890">
    <property type="entry name" value="HATPase_C_sf"/>
</dbReference>
<reference evidence="11" key="1">
    <citation type="journal article" date="2021" name="PeerJ">
        <title>Extensive microbial diversity within the chicken gut microbiome revealed by metagenomics and culture.</title>
        <authorList>
            <person name="Gilroy R."/>
            <person name="Ravi A."/>
            <person name="Getino M."/>
            <person name="Pursley I."/>
            <person name="Horton D.L."/>
            <person name="Alikhan N.F."/>
            <person name="Baker D."/>
            <person name="Gharbi K."/>
            <person name="Hall N."/>
            <person name="Watson M."/>
            <person name="Adriaenssens E.M."/>
            <person name="Foster-Nyarko E."/>
            <person name="Jarju S."/>
            <person name="Secka A."/>
            <person name="Antonio M."/>
            <person name="Oren A."/>
            <person name="Chaudhuri R.R."/>
            <person name="La Ragione R."/>
            <person name="Hildebrand F."/>
            <person name="Pallen M.J."/>
        </authorList>
    </citation>
    <scope>NUCLEOTIDE SEQUENCE</scope>
    <source>
        <strain evidence="11">CHK179-7159</strain>
    </source>
</reference>
<dbReference type="InterPro" id="IPR003594">
    <property type="entry name" value="HATPase_dom"/>
</dbReference>
<evidence type="ECO:0000256" key="4">
    <source>
        <dbReference type="ARBA" id="ARBA00022553"/>
    </source>
</evidence>
<keyword evidence="7" id="KW-0902">Two-component regulatory system</keyword>
<comment type="catalytic activity">
    <reaction evidence="1">
        <text>ATP + protein L-histidine = ADP + protein N-phospho-L-histidine.</text>
        <dbReference type="EC" id="2.7.13.3"/>
    </reaction>
</comment>
<dbReference type="PROSITE" id="PS50885">
    <property type="entry name" value="HAMP"/>
    <property type="match status" value="1"/>
</dbReference>
<accession>A0A9D2L298</accession>
<keyword evidence="8" id="KW-1133">Transmembrane helix</keyword>
<dbReference type="SUPFAM" id="SSF55874">
    <property type="entry name" value="ATPase domain of HSP90 chaperone/DNA topoisomerase II/histidine kinase"/>
    <property type="match status" value="1"/>
</dbReference>
<keyword evidence="6 11" id="KW-0418">Kinase</keyword>
<evidence type="ECO:0000256" key="5">
    <source>
        <dbReference type="ARBA" id="ARBA00022679"/>
    </source>
</evidence>
<dbReference type="PANTHER" id="PTHR34220">
    <property type="entry name" value="SENSOR HISTIDINE KINASE YPDA"/>
    <property type="match status" value="1"/>
</dbReference>
<keyword evidence="5" id="KW-0808">Transferase</keyword>
<keyword evidence="8" id="KW-0472">Membrane</keyword>
<evidence type="ECO:0000256" key="6">
    <source>
        <dbReference type="ARBA" id="ARBA00022777"/>
    </source>
</evidence>
<dbReference type="Pfam" id="PF06580">
    <property type="entry name" value="His_kinase"/>
    <property type="match status" value="1"/>
</dbReference>
<evidence type="ECO:0000256" key="1">
    <source>
        <dbReference type="ARBA" id="ARBA00000085"/>
    </source>
</evidence>
<reference evidence="11" key="2">
    <citation type="submission" date="2021-04" db="EMBL/GenBank/DDBJ databases">
        <authorList>
            <person name="Gilroy R."/>
        </authorList>
    </citation>
    <scope>NUCLEOTIDE SEQUENCE</scope>
    <source>
        <strain evidence="11">CHK179-7159</strain>
    </source>
</reference>
<evidence type="ECO:0000256" key="8">
    <source>
        <dbReference type="SAM" id="Phobius"/>
    </source>
</evidence>
<gene>
    <name evidence="11" type="ORF">H9717_14230</name>
</gene>
<dbReference type="InterPro" id="IPR050640">
    <property type="entry name" value="Bact_2-comp_sensor_kinase"/>
</dbReference>
<dbReference type="InterPro" id="IPR010559">
    <property type="entry name" value="Sig_transdc_His_kin_internal"/>
</dbReference>
<evidence type="ECO:0000256" key="7">
    <source>
        <dbReference type="ARBA" id="ARBA00023012"/>
    </source>
</evidence>